<dbReference type="InterPro" id="IPR029021">
    <property type="entry name" value="Prot-tyrosine_phosphatase-like"/>
</dbReference>
<dbReference type="SUPFAM" id="SSF52799">
    <property type="entry name" value="(Phosphotyrosine protein) phosphatases II"/>
    <property type="match status" value="1"/>
</dbReference>
<dbReference type="InterPro" id="IPR020422">
    <property type="entry name" value="TYR_PHOSPHATASE_DUAL_dom"/>
</dbReference>
<keyword evidence="2" id="KW-0904">Protein phosphatase</keyword>
<dbReference type="SMART" id="SM00195">
    <property type="entry name" value="DSPc"/>
    <property type="match status" value="1"/>
</dbReference>
<protein>
    <submittedName>
        <fullName evidence="4">Dual specificity phosphatase, catalytic domain</fullName>
    </submittedName>
</protein>
<dbReference type="PROSITE" id="PS00383">
    <property type="entry name" value="TYR_PHOSPHATASE_1"/>
    <property type="match status" value="1"/>
</dbReference>
<dbReference type="Pfam" id="PF00782">
    <property type="entry name" value="DSPc"/>
    <property type="match status" value="1"/>
</dbReference>
<evidence type="ECO:0000256" key="1">
    <source>
        <dbReference type="ARBA" id="ARBA00022801"/>
    </source>
</evidence>
<dbReference type="InterPro" id="IPR016130">
    <property type="entry name" value="Tyr_Pase_AS"/>
</dbReference>
<dbReference type="Proteomes" id="UP000033070">
    <property type="component" value="Chromosome"/>
</dbReference>
<accession>A0A2Z6GF52</accession>
<dbReference type="InterPro" id="IPR000387">
    <property type="entry name" value="Tyr_Pase_dom"/>
</dbReference>
<feature type="domain" description="Tyrosine specific protein phosphatases" evidence="3">
    <location>
        <begin position="74"/>
        <end position="143"/>
    </location>
</feature>
<sequence length="152" mass="16383">MRMNNMTLDKTYQALIADRIYLGGAKDVPAMVENEGVQIVVDLREESQGCESSDPSVTWVKIPLGDNATEAEDKLFAQAIQAVVSAYHQKKKVAFHCGGGKGRTGTVAVGVLLELGLCKSIEEAEALAKSIRPVINVKPNQRASLVKLHHGV</sequence>
<dbReference type="GO" id="GO:0004721">
    <property type="term" value="F:phosphoprotein phosphatase activity"/>
    <property type="evidence" value="ECO:0007669"/>
    <property type="project" value="UniProtKB-KW"/>
</dbReference>
<dbReference type="PANTHER" id="PTHR47216">
    <property type="match status" value="1"/>
</dbReference>
<keyword evidence="5" id="KW-1185">Reference proteome</keyword>
<dbReference type="PROSITE" id="PS50056">
    <property type="entry name" value="TYR_PHOSPHATASE_2"/>
    <property type="match status" value="1"/>
</dbReference>
<keyword evidence="1" id="KW-0378">Hydrolase</keyword>
<evidence type="ECO:0000256" key="2">
    <source>
        <dbReference type="ARBA" id="ARBA00022912"/>
    </source>
</evidence>
<dbReference type="KEGG" id="fam:OYT1_ch2701"/>
<dbReference type="STRING" id="1188319.OYT1_02223"/>
<dbReference type="PANTHER" id="PTHR47216:SF4">
    <property type="entry name" value="OS01G0859400 PROTEIN"/>
    <property type="match status" value="1"/>
</dbReference>
<evidence type="ECO:0000313" key="5">
    <source>
        <dbReference type="Proteomes" id="UP000033070"/>
    </source>
</evidence>
<proteinExistence type="predicted"/>
<evidence type="ECO:0000313" key="4">
    <source>
        <dbReference type="EMBL" id="BBE52208.1"/>
    </source>
</evidence>
<evidence type="ECO:0000259" key="3">
    <source>
        <dbReference type="PROSITE" id="PS50056"/>
    </source>
</evidence>
<organism evidence="4 5">
    <name type="scientific">Ferriphaselus amnicola</name>
    <dbReference type="NCBI Taxonomy" id="1188319"/>
    <lineage>
        <taxon>Bacteria</taxon>
        <taxon>Pseudomonadati</taxon>
        <taxon>Pseudomonadota</taxon>
        <taxon>Betaproteobacteria</taxon>
        <taxon>Nitrosomonadales</taxon>
        <taxon>Gallionellaceae</taxon>
        <taxon>Ferriphaselus</taxon>
    </lineage>
</organism>
<dbReference type="AlphaFoldDB" id="A0A2Z6GF52"/>
<dbReference type="InterPro" id="IPR000340">
    <property type="entry name" value="Dual-sp_phosphatase_cat-dom"/>
</dbReference>
<dbReference type="Gene3D" id="3.90.190.10">
    <property type="entry name" value="Protein tyrosine phosphatase superfamily"/>
    <property type="match status" value="1"/>
</dbReference>
<name>A0A2Z6GF52_9PROT</name>
<dbReference type="EMBL" id="AP018738">
    <property type="protein sequence ID" value="BBE52208.1"/>
    <property type="molecule type" value="Genomic_DNA"/>
</dbReference>
<reference evidence="4 5" key="1">
    <citation type="submission" date="2018-06" db="EMBL/GenBank/DDBJ databases">
        <title>OYT1 Genome Sequencing.</title>
        <authorList>
            <person name="Kato S."/>
            <person name="Itoh T."/>
            <person name="Ohkuma M."/>
        </authorList>
    </citation>
    <scope>NUCLEOTIDE SEQUENCE [LARGE SCALE GENOMIC DNA]</scope>
    <source>
        <strain evidence="4 5">OYT1</strain>
    </source>
</reference>
<gene>
    <name evidence="4" type="ORF">OYT1_ch2701</name>
</gene>